<dbReference type="PANTHER" id="PTHR13100:SF10">
    <property type="entry name" value="CELL GROWTH-REGULATING NUCLEOLAR PROTEIN"/>
    <property type="match status" value="1"/>
</dbReference>
<evidence type="ECO:0000256" key="4">
    <source>
        <dbReference type="ARBA" id="ARBA00022771"/>
    </source>
</evidence>
<dbReference type="Proteomes" id="UP001219567">
    <property type="component" value="Chromosome 1"/>
</dbReference>
<keyword evidence="5" id="KW-0862">Zinc</keyword>
<keyword evidence="11" id="KW-1185">Reference proteome</keyword>
<sequence length="197" mass="21471">MVSFNCDGCGDVVKKPKLAQHFKRCYSPITCLDCSVQFASPQDAHTSCITEDEKYQKSVYKGKKTQPQNNPASISTSAHVEKSDSNSVAKQKPSQQADQTTRTQDSLSSKRQLKDLDSESKEKQSSKRSKTAATKFNADSIKAALSKKTNGLETGVTLSKLIKKLSETTGTDSKDTRSMLLKSLKVSILPDGTLTLS</sequence>
<evidence type="ECO:0000313" key="11">
    <source>
        <dbReference type="Proteomes" id="UP001219567"/>
    </source>
</evidence>
<accession>A0AAJ5YY78</accession>
<keyword evidence="2" id="KW-0479">Metal-binding</keyword>
<dbReference type="Pfam" id="PF08790">
    <property type="entry name" value="zf-LYAR"/>
    <property type="match status" value="1"/>
</dbReference>
<dbReference type="GO" id="GO:0006364">
    <property type="term" value="P:rRNA processing"/>
    <property type="evidence" value="ECO:0007669"/>
    <property type="project" value="TreeGrafter"/>
</dbReference>
<dbReference type="EMBL" id="CP119943">
    <property type="protein sequence ID" value="WFC98634.1"/>
    <property type="molecule type" value="Genomic_DNA"/>
</dbReference>
<dbReference type="PANTHER" id="PTHR13100">
    <property type="entry name" value="CELL GROWTH-REGULATING NUCLEOLAR PROTEIN LYAR"/>
    <property type="match status" value="1"/>
</dbReference>
<evidence type="ECO:0000256" key="5">
    <source>
        <dbReference type="ARBA" id="ARBA00022833"/>
    </source>
</evidence>
<keyword evidence="3" id="KW-0677">Repeat</keyword>
<proteinExistence type="predicted"/>
<evidence type="ECO:0000256" key="3">
    <source>
        <dbReference type="ARBA" id="ARBA00022737"/>
    </source>
</evidence>
<dbReference type="GO" id="GO:0008270">
    <property type="term" value="F:zinc ion binding"/>
    <property type="evidence" value="ECO:0007669"/>
    <property type="project" value="UniProtKB-KW"/>
</dbReference>
<evidence type="ECO:0000256" key="2">
    <source>
        <dbReference type="ARBA" id="ARBA00022723"/>
    </source>
</evidence>
<evidence type="ECO:0000256" key="6">
    <source>
        <dbReference type="ARBA" id="ARBA00023242"/>
    </source>
</evidence>
<feature type="compositionally biased region" description="Basic and acidic residues" evidence="8">
    <location>
        <begin position="112"/>
        <end position="125"/>
    </location>
</feature>
<dbReference type="GO" id="GO:0000122">
    <property type="term" value="P:negative regulation of transcription by RNA polymerase II"/>
    <property type="evidence" value="ECO:0007669"/>
    <property type="project" value="TreeGrafter"/>
</dbReference>
<evidence type="ECO:0000256" key="1">
    <source>
        <dbReference type="ARBA" id="ARBA00004123"/>
    </source>
</evidence>
<evidence type="ECO:0000256" key="8">
    <source>
        <dbReference type="SAM" id="MobiDB-lite"/>
    </source>
</evidence>
<comment type="subcellular location">
    <subcellularLocation>
        <location evidence="1">Nucleus</location>
    </subcellularLocation>
</comment>
<dbReference type="InterPro" id="IPR039999">
    <property type="entry name" value="LYAR"/>
</dbReference>
<evidence type="ECO:0000259" key="9">
    <source>
        <dbReference type="Pfam" id="PF08790"/>
    </source>
</evidence>
<keyword evidence="4 7" id="KW-0863">Zinc-finger</keyword>
<reference evidence="10 11" key="1">
    <citation type="submission" date="2023-03" db="EMBL/GenBank/DDBJ databases">
        <title>Mating type loci evolution in Malassezia.</title>
        <authorList>
            <person name="Coelho M.A."/>
        </authorList>
    </citation>
    <scope>NUCLEOTIDE SEQUENCE [LARGE SCALE GENOMIC DNA]</scope>
    <source>
        <strain evidence="10 11">CBS 9725</strain>
    </source>
</reference>
<dbReference type="InterPro" id="IPR014898">
    <property type="entry name" value="Znf_C2H2_LYAR"/>
</dbReference>
<evidence type="ECO:0000256" key="7">
    <source>
        <dbReference type="PROSITE-ProRule" id="PRU01145"/>
    </source>
</evidence>
<dbReference type="InterPro" id="IPR036236">
    <property type="entry name" value="Znf_C2H2_sf"/>
</dbReference>
<dbReference type="SUPFAM" id="SSF57667">
    <property type="entry name" value="beta-beta-alpha zinc fingers"/>
    <property type="match status" value="2"/>
</dbReference>
<feature type="domain" description="Zinc finger C2H2 LYAR-type" evidence="9">
    <location>
        <begin position="30"/>
        <end position="55"/>
    </location>
</feature>
<protein>
    <submittedName>
        <fullName evidence="10">RNA-binding ATPase activator esf2</fullName>
    </submittedName>
</protein>
<dbReference type="PROSITE" id="PS51804">
    <property type="entry name" value="ZF_C2HC_LYAR"/>
    <property type="match status" value="1"/>
</dbReference>
<dbReference type="GO" id="GO:0003677">
    <property type="term" value="F:DNA binding"/>
    <property type="evidence" value="ECO:0007669"/>
    <property type="project" value="InterPro"/>
</dbReference>
<gene>
    <name evidence="10" type="primary">ESF2_1</name>
    <name evidence="10" type="ORF">MYAM1_001365</name>
</gene>
<evidence type="ECO:0000313" key="10">
    <source>
        <dbReference type="EMBL" id="WFC98634.1"/>
    </source>
</evidence>
<feature type="compositionally biased region" description="Polar residues" evidence="8">
    <location>
        <begin position="65"/>
        <end position="78"/>
    </location>
</feature>
<keyword evidence="6" id="KW-0539">Nucleus</keyword>
<feature type="region of interest" description="Disordered" evidence="8">
    <location>
        <begin position="59"/>
        <end position="134"/>
    </location>
</feature>
<dbReference type="GO" id="GO:0005730">
    <property type="term" value="C:nucleolus"/>
    <property type="evidence" value="ECO:0007669"/>
    <property type="project" value="TreeGrafter"/>
</dbReference>
<dbReference type="AlphaFoldDB" id="A0AAJ5YY78"/>
<feature type="compositionally biased region" description="Polar residues" evidence="8">
    <location>
        <begin position="85"/>
        <end position="110"/>
    </location>
</feature>
<organism evidence="10 11">
    <name type="scientific">Malassezia yamatoensis</name>
    <dbReference type="NCBI Taxonomy" id="253288"/>
    <lineage>
        <taxon>Eukaryota</taxon>
        <taxon>Fungi</taxon>
        <taxon>Dikarya</taxon>
        <taxon>Basidiomycota</taxon>
        <taxon>Ustilaginomycotina</taxon>
        <taxon>Malasseziomycetes</taxon>
        <taxon>Malasseziales</taxon>
        <taxon>Malasseziaceae</taxon>
        <taxon>Malassezia</taxon>
    </lineage>
</organism>
<name>A0AAJ5YY78_9BASI</name>
<dbReference type="Gene3D" id="3.30.1490.490">
    <property type="match status" value="1"/>
</dbReference>